<protein>
    <submittedName>
        <fullName evidence="1">Uncharacterized protein</fullName>
    </submittedName>
</protein>
<dbReference type="Proteomes" id="UP000054477">
    <property type="component" value="Unassembled WGS sequence"/>
</dbReference>
<keyword evidence="2" id="KW-1185">Reference proteome</keyword>
<name>A0A0C9X1P5_9AGAR</name>
<reference evidence="2" key="2">
    <citation type="submission" date="2015-01" db="EMBL/GenBank/DDBJ databases">
        <title>Evolutionary Origins and Diversification of the Mycorrhizal Mutualists.</title>
        <authorList>
            <consortium name="DOE Joint Genome Institute"/>
            <consortium name="Mycorrhizal Genomics Consortium"/>
            <person name="Kohler A."/>
            <person name="Kuo A."/>
            <person name="Nagy L.G."/>
            <person name="Floudas D."/>
            <person name="Copeland A."/>
            <person name="Barry K.W."/>
            <person name="Cichocki N."/>
            <person name="Veneault-Fourrey C."/>
            <person name="LaButti K."/>
            <person name="Lindquist E.A."/>
            <person name="Lipzen A."/>
            <person name="Lundell T."/>
            <person name="Morin E."/>
            <person name="Murat C."/>
            <person name="Riley R."/>
            <person name="Ohm R."/>
            <person name="Sun H."/>
            <person name="Tunlid A."/>
            <person name="Henrissat B."/>
            <person name="Grigoriev I.V."/>
            <person name="Hibbett D.S."/>
            <person name="Martin F."/>
        </authorList>
    </citation>
    <scope>NUCLEOTIDE SEQUENCE [LARGE SCALE GENOMIC DNA]</scope>
    <source>
        <strain evidence="2">LaAM-08-1</strain>
    </source>
</reference>
<dbReference type="HOGENOM" id="CLU_3087577_0_0_1"/>
<sequence>MTSGRCNSWTRYKCQQGFQQSVTYDSTRSRFLVCQKPFFSDKNALSNASESW</sequence>
<proteinExistence type="predicted"/>
<accession>A0A0C9X1P5</accession>
<organism evidence="1 2">
    <name type="scientific">Laccaria amethystina LaAM-08-1</name>
    <dbReference type="NCBI Taxonomy" id="1095629"/>
    <lineage>
        <taxon>Eukaryota</taxon>
        <taxon>Fungi</taxon>
        <taxon>Dikarya</taxon>
        <taxon>Basidiomycota</taxon>
        <taxon>Agaricomycotina</taxon>
        <taxon>Agaricomycetes</taxon>
        <taxon>Agaricomycetidae</taxon>
        <taxon>Agaricales</taxon>
        <taxon>Agaricineae</taxon>
        <taxon>Hydnangiaceae</taxon>
        <taxon>Laccaria</taxon>
    </lineage>
</organism>
<reference evidence="1 2" key="1">
    <citation type="submission" date="2014-04" db="EMBL/GenBank/DDBJ databases">
        <authorList>
            <consortium name="DOE Joint Genome Institute"/>
            <person name="Kuo A."/>
            <person name="Kohler A."/>
            <person name="Nagy L.G."/>
            <person name="Floudas D."/>
            <person name="Copeland A."/>
            <person name="Barry K.W."/>
            <person name="Cichocki N."/>
            <person name="Veneault-Fourrey C."/>
            <person name="LaButti K."/>
            <person name="Lindquist E.A."/>
            <person name="Lipzen A."/>
            <person name="Lundell T."/>
            <person name="Morin E."/>
            <person name="Murat C."/>
            <person name="Sun H."/>
            <person name="Tunlid A."/>
            <person name="Henrissat B."/>
            <person name="Grigoriev I.V."/>
            <person name="Hibbett D.S."/>
            <person name="Martin F."/>
            <person name="Nordberg H.P."/>
            <person name="Cantor M.N."/>
            <person name="Hua S.X."/>
        </authorList>
    </citation>
    <scope>NUCLEOTIDE SEQUENCE [LARGE SCALE GENOMIC DNA]</scope>
    <source>
        <strain evidence="1 2">LaAM-08-1</strain>
    </source>
</reference>
<evidence type="ECO:0000313" key="1">
    <source>
        <dbReference type="EMBL" id="KIK06000.1"/>
    </source>
</evidence>
<dbReference type="EMBL" id="KN838556">
    <property type="protein sequence ID" value="KIK06000.1"/>
    <property type="molecule type" value="Genomic_DNA"/>
</dbReference>
<dbReference type="AlphaFoldDB" id="A0A0C9X1P5"/>
<evidence type="ECO:0000313" key="2">
    <source>
        <dbReference type="Proteomes" id="UP000054477"/>
    </source>
</evidence>
<gene>
    <name evidence="1" type="ORF">K443DRAFT_319705</name>
</gene>